<gene>
    <name evidence="2" type="ORF">EYF80_039325</name>
</gene>
<evidence type="ECO:0000313" key="3">
    <source>
        <dbReference type="Proteomes" id="UP000314294"/>
    </source>
</evidence>
<reference evidence="2 3" key="1">
    <citation type="submission" date="2019-03" db="EMBL/GenBank/DDBJ databases">
        <title>First draft genome of Liparis tanakae, snailfish: a comprehensive survey of snailfish specific genes.</title>
        <authorList>
            <person name="Kim W."/>
            <person name="Song I."/>
            <person name="Jeong J.-H."/>
            <person name="Kim D."/>
            <person name="Kim S."/>
            <person name="Ryu S."/>
            <person name="Song J.Y."/>
            <person name="Lee S.K."/>
        </authorList>
    </citation>
    <scope>NUCLEOTIDE SEQUENCE [LARGE SCALE GENOMIC DNA]</scope>
    <source>
        <tissue evidence="2">Muscle</tissue>
    </source>
</reference>
<keyword evidence="3" id="KW-1185">Reference proteome</keyword>
<dbReference type="AlphaFoldDB" id="A0A4Z2GA43"/>
<feature type="region of interest" description="Disordered" evidence="1">
    <location>
        <begin position="189"/>
        <end position="252"/>
    </location>
</feature>
<protein>
    <submittedName>
        <fullName evidence="2">Uncharacterized protein</fullName>
    </submittedName>
</protein>
<accession>A0A4Z2GA43</accession>
<feature type="compositionally biased region" description="Gly residues" evidence="1">
    <location>
        <begin position="211"/>
        <end position="220"/>
    </location>
</feature>
<evidence type="ECO:0000313" key="2">
    <source>
        <dbReference type="EMBL" id="TNN50456.1"/>
    </source>
</evidence>
<dbReference type="EMBL" id="SRLO01000616">
    <property type="protein sequence ID" value="TNN50456.1"/>
    <property type="molecule type" value="Genomic_DNA"/>
</dbReference>
<sequence>MEYSLPPLTMSCSSFRTSTSQFFALSANASLKSLKRTRQESLGVTPASLFSSSAAAFSSRSQITREISAGNAESYSRKKSSAPTAFSPKRYGDSFLSSFSSEIPTNCCGFGRQPLASSPEPSTCARSDTYGVKLQQRVVFEKSRSAAAGISLQRALASTTNDDNNNNNNNNKATHIHSHRLGLQIAGRAYGPRSSRQPVRRERGHGADAQQGGGGQGAQGGRQETPQVLRVGTPESSAAPVLENPSFPFSIN</sequence>
<name>A0A4Z2GA43_9TELE</name>
<comment type="caution">
    <text evidence="2">The sequence shown here is derived from an EMBL/GenBank/DDBJ whole genome shotgun (WGS) entry which is preliminary data.</text>
</comment>
<evidence type="ECO:0000256" key="1">
    <source>
        <dbReference type="SAM" id="MobiDB-lite"/>
    </source>
</evidence>
<organism evidence="2 3">
    <name type="scientific">Liparis tanakae</name>
    <name type="common">Tanaka's snailfish</name>
    <dbReference type="NCBI Taxonomy" id="230148"/>
    <lineage>
        <taxon>Eukaryota</taxon>
        <taxon>Metazoa</taxon>
        <taxon>Chordata</taxon>
        <taxon>Craniata</taxon>
        <taxon>Vertebrata</taxon>
        <taxon>Euteleostomi</taxon>
        <taxon>Actinopterygii</taxon>
        <taxon>Neopterygii</taxon>
        <taxon>Teleostei</taxon>
        <taxon>Neoteleostei</taxon>
        <taxon>Acanthomorphata</taxon>
        <taxon>Eupercaria</taxon>
        <taxon>Perciformes</taxon>
        <taxon>Cottioidei</taxon>
        <taxon>Cottales</taxon>
        <taxon>Liparidae</taxon>
        <taxon>Liparis</taxon>
    </lineage>
</organism>
<proteinExistence type="predicted"/>
<dbReference type="Proteomes" id="UP000314294">
    <property type="component" value="Unassembled WGS sequence"/>
</dbReference>